<protein>
    <recommendedName>
        <fullName evidence="6">Cystatin domain-containing protein</fullName>
    </recommendedName>
</protein>
<evidence type="ECO:0008006" key="6">
    <source>
        <dbReference type="Google" id="ProtNLM"/>
    </source>
</evidence>
<dbReference type="InterPro" id="IPR001713">
    <property type="entry name" value="Prot_inh_stefin"/>
</dbReference>
<comment type="similarity">
    <text evidence="1">Belongs to the cystatin family.</text>
</comment>
<keyword evidence="3" id="KW-0789">Thiol protease inhibitor</keyword>
<dbReference type="GO" id="GO:0004869">
    <property type="term" value="F:cysteine-type endopeptidase inhibitor activity"/>
    <property type="evidence" value="ECO:0007669"/>
    <property type="project" value="UniProtKB-KW"/>
</dbReference>
<evidence type="ECO:0000313" key="4">
    <source>
        <dbReference type="Ensembl" id="ENSMALP00000031203.1"/>
    </source>
</evidence>
<dbReference type="PANTHER" id="PTHR11414:SF21">
    <property type="entry name" value="CYSTATIN 14A, TANDEM DUPLICATE 1-RELATED"/>
    <property type="match status" value="1"/>
</dbReference>
<dbReference type="InterPro" id="IPR046350">
    <property type="entry name" value="Cystatin_sf"/>
</dbReference>
<dbReference type="Proteomes" id="UP000261600">
    <property type="component" value="Unplaced"/>
</dbReference>
<keyword evidence="2" id="KW-0646">Protease inhibitor</keyword>
<sequence length="67" mass="7855">MEPTVGGYSETIPIEEIQKICDQVKCQVKEKTKKVYLEFRADAYRYQIVQGRNYLIKVINTVVLFIL</sequence>
<name>A0A3Q3KNC9_MONAL</name>
<reference evidence="4" key="1">
    <citation type="submission" date="2025-08" db="UniProtKB">
        <authorList>
            <consortium name="Ensembl"/>
        </authorList>
    </citation>
    <scope>IDENTIFICATION</scope>
</reference>
<dbReference type="AlphaFoldDB" id="A0A3Q3KNC9"/>
<keyword evidence="5" id="KW-1185">Reference proteome</keyword>
<dbReference type="Gene3D" id="3.10.450.10">
    <property type="match status" value="1"/>
</dbReference>
<accession>A0A3Q3KNC9</accession>
<dbReference type="SUPFAM" id="SSF54403">
    <property type="entry name" value="Cystatin/monellin"/>
    <property type="match status" value="1"/>
</dbReference>
<proteinExistence type="inferred from homology"/>
<evidence type="ECO:0000313" key="5">
    <source>
        <dbReference type="Proteomes" id="UP000261600"/>
    </source>
</evidence>
<dbReference type="Ensembl" id="ENSMALT00000031749.1">
    <property type="protein sequence ID" value="ENSMALP00000031203.1"/>
    <property type="gene ID" value="ENSMALG00000021547.1"/>
</dbReference>
<dbReference type="PANTHER" id="PTHR11414">
    <property type="entry name" value="CYSTATIN FAMILY MEMBER"/>
    <property type="match status" value="1"/>
</dbReference>
<dbReference type="GO" id="GO:0005829">
    <property type="term" value="C:cytosol"/>
    <property type="evidence" value="ECO:0007669"/>
    <property type="project" value="TreeGrafter"/>
</dbReference>
<organism evidence="4 5">
    <name type="scientific">Monopterus albus</name>
    <name type="common">Swamp eel</name>
    <dbReference type="NCBI Taxonomy" id="43700"/>
    <lineage>
        <taxon>Eukaryota</taxon>
        <taxon>Metazoa</taxon>
        <taxon>Chordata</taxon>
        <taxon>Craniata</taxon>
        <taxon>Vertebrata</taxon>
        <taxon>Euteleostomi</taxon>
        <taxon>Actinopterygii</taxon>
        <taxon>Neopterygii</taxon>
        <taxon>Teleostei</taxon>
        <taxon>Neoteleostei</taxon>
        <taxon>Acanthomorphata</taxon>
        <taxon>Anabantaria</taxon>
        <taxon>Synbranchiformes</taxon>
        <taxon>Synbranchidae</taxon>
        <taxon>Monopterus</taxon>
    </lineage>
</organism>
<evidence type="ECO:0000256" key="2">
    <source>
        <dbReference type="ARBA" id="ARBA00022690"/>
    </source>
</evidence>
<dbReference type="STRING" id="43700.ENSMALP00000031203"/>
<reference evidence="4" key="2">
    <citation type="submission" date="2025-09" db="UniProtKB">
        <authorList>
            <consortium name="Ensembl"/>
        </authorList>
    </citation>
    <scope>IDENTIFICATION</scope>
</reference>
<evidence type="ECO:0000256" key="1">
    <source>
        <dbReference type="ARBA" id="ARBA00009403"/>
    </source>
</evidence>
<evidence type="ECO:0000256" key="3">
    <source>
        <dbReference type="ARBA" id="ARBA00022704"/>
    </source>
</evidence>